<evidence type="ECO:0000259" key="3">
    <source>
        <dbReference type="PROSITE" id="PS51898"/>
    </source>
</evidence>
<evidence type="ECO:0000313" key="4">
    <source>
        <dbReference type="EMBL" id="PTE14440.1"/>
    </source>
</evidence>
<organism evidence="4 5">
    <name type="scientific">Phaeovulum veldkampii DSM 11550</name>
    <dbReference type="NCBI Taxonomy" id="1185920"/>
    <lineage>
        <taxon>Bacteria</taxon>
        <taxon>Pseudomonadati</taxon>
        <taxon>Pseudomonadota</taxon>
        <taxon>Alphaproteobacteria</taxon>
        <taxon>Rhodobacterales</taxon>
        <taxon>Paracoccaceae</taxon>
        <taxon>Phaeovulum</taxon>
    </lineage>
</organism>
<dbReference type="RefSeq" id="WP_107326100.1">
    <property type="nucleotide sequence ID" value="NZ_PZKF01000057.1"/>
</dbReference>
<feature type="domain" description="Tyr recombinase" evidence="3">
    <location>
        <begin position="3"/>
        <end position="189"/>
    </location>
</feature>
<dbReference type="PROSITE" id="PS51898">
    <property type="entry name" value="TYR_RECOMBINASE"/>
    <property type="match status" value="1"/>
</dbReference>
<keyword evidence="1" id="KW-0229">DNA integration</keyword>
<dbReference type="SUPFAM" id="SSF56349">
    <property type="entry name" value="DNA breaking-rejoining enzymes"/>
    <property type="match status" value="1"/>
</dbReference>
<dbReference type="OrthoDB" id="67979at2"/>
<accession>A0A2T4J951</accession>
<evidence type="ECO:0000256" key="2">
    <source>
        <dbReference type="ARBA" id="ARBA00023172"/>
    </source>
</evidence>
<dbReference type="Pfam" id="PF00589">
    <property type="entry name" value="Phage_integrase"/>
    <property type="match status" value="1"/>
</dbReference>
<dbReference type="InterPro" id="IPR013762">
    <property type="entry name" value="Integrase-like_cat_sf"/>
</dbReference>
<dbReference type="GO" id="GO:0006310">
    <property type="term" value="P:DNA recombination"/>
    <property type="evidence" value="ECO:0007669"/>
    <property type="project" value="UniProtKB-KW"/>
</dbReference>
<sequence length="193" mass="21609">MAKQAKLLTDAERKRLAAVIDSKRHSTRNHTMVALSFYAGLRACEMAELLVGDVYDETGAVLDTIYLRAAQTKGDEGNTVLVNKRLRQALQRYAAAYPQHVAQRQRKLLYSAKRNGFSAQTIVNLFRSLYSAAAITGASSHSGRRQYITTLADKGINARVVQALARHKHLNTTQRYIDVNENKLRAAVEMINY</sequence>
<gene>
    <name evidence="4" type="ORF">C5F46_14780</name>
</gene>
<reference evidence="4 5" key="1">
    <citation type="submission" date="2018-03" db="EMBL/GenBank/DDBJ databases">
        <title>Rhodobacter veldkampii.</title>
        <authorList>
            <person name="Meyer T.E."/>
            <person name="Miller S."/>
            <person name="Lodha T."/>
            <person name="Gandham S."/>
            <person name="Chintalapati S."/>
            <person name="Chintalapati V.R."/>
        </authorList>
    </citation>
    <scope>NUCLEOTIDE SEQUENCE [LARGE SCALE GENOMIC DNA]</scope>
    <source>
        <strain evidence="4 5">DSM 11550</strain>
    </source>
</reference>
<dbReference type="PANTHER" id="PTHR30349">
    <property type="entry name" value="PHAGE INTEGRASE-RELATED"/>
    <property type="match status" value="1"/>
</dbReference>
<dbReference type="GO" id="GO:0015074">
    <property type="term" value="P:DNA integration"/>
    <property type="evidence" value="ECO:0007669"/>
    <property type="project" value="UniProtKB-KW"/>
</dbReference>
<dbReference type="CDD" id="cd00397">
    <property type="entry name" value="DNA_BRE_C"/>
    <property type="match status" value="1"/>
</dbReference>
<evidence type="ECO:0000256" key="1">
    <source>
        <dbReference type="ARBA" id="ARBA00022908"/>
    </source>
</evidence>
<dbReference type="InterPro" id="IPR011010">
    <property type="entry name" value="DNA_brk_join_enz"/>
</dbReference>
<dbReference type="Proteomes" id="UP000241899">
    <property type="component" value="Unassembled WGS sequence"/>
</dbReference>
<keyword evidence="5" id="KW-1185">Reference proteome</keyword>
<name>A0A2T4J951_9RHOB</name>
<dbReference type="AlphaFoldDB" id="A0A2T4J951"/>
<dbReference type="GO" id="GO:0003677">
    <property type="term" value="F:DNA binding"/>
    <property type="evidence" value="ECO:0007669"/>
    <property type="project" value="InterPro"/>
</dbReference>
<comment type="caution">
    <text evidence="4">The sequence shown here is derived from an EMBL/GenBank/DDBJ whole genome shotgun (WGS) entry which is preliminary data.</text>
</comment>
<dbReference type="Gene3D" id="1.10.443.10">
    <property type="entry name" value="Intergrase catalytic core"/>
    <property type="match status" value="1"/>
</dbReference>
<protein>
    <submittedName>
        <fullName evidence="4">Integrase</fullName>
    </submittedName>
</protein>
<keyword evidence="2" id="KW-0233">DNA recombination</keyword>
<dbReference type="InterPro" id="IPR050090">
    <property type="entry name" value="Tyrosine_recombinase_XerCD"/>
</dbReference>
<dbReference type="EMBL" id="PZKF01000057">
    <property type="protein sequence ID" value="PTE14440.1"/>
    <property type="molecule type" value="Genomic_DNA"/>
</dbReference>
<evidence type="ECO:0000313" key="5">
    <source>
        <dbReference type="Proteomes" id="UP000241899"/>
    </source>
</evidence>
<proteinExistence type="predicted"/>
<dbReference type="InterPro" id="IPR002104">
    <property type="entry name" value="Integrase_catalytic"/>
</dbReference>
<dbReference type="PANTHER" id="PTHR30349:SF64">
    <property type="entry name" value="PROPHAGE INTEGRASE INTD-RELATED"/>
    <property type="match status" value="1"/>
</dbReference>